<evidence type="ECO:0000256" key="2">
    <source>
        <dbReference type="ARBA" id="ARBA00023315"/>
    </source>
</evidence>
<dbReference type="InterPro" id="IPR016181">
    <property type="entry name" value="Acyl_CoA_acyltransferase"/>
</dbReference>
<keyword evidence="2" id="KW-0012">Acyltransferase</keyword>
<dbReference type="PANTHER" id="PTHR43877">
    <property type="entry name" value="AMINOALKYLPHOSPHONATE N-ACETYLTRANSFERASE-RELATED-RELATED"/>
    <property type="match status" value="1"/>
</dbReference>
<dbReference type="InterPro" id="IPR000182">
    <property type="entry name" value="GNAT_dom"/>
</dbReference>
<evidence type="ECO:0000256" key="1">
    <source>
        <dbReference type="ARBA" id="ARBA00022679"/>
    </source>
</evidence>
<dbReference type="EMBL" id="UOFN01000009">
    <property type="protein sequence ID" value="VAW72895.1"/>
    <property type="molecule type" value="Genomic_DNA"/>
</dbReference>
<reference evidence="4" key="1">
    <citation type="submission" date="2018-06" db="EMBL/GenBank/DDBJ databases">
        <authorList>
            <person name="Zhirakovskaya E."/>
        </authorList>
    </citation>
    <scope>NUCLEOTIDE SEQUENCE</scope>
</reference>
<evidence type="ECO:0000259" key="3">
    <source>
        <dbReference type="PROSITE" id="PS51186"/>
    </source>
</evidence>
<keyword evidence="1" id="KW-0808">Transferase</keyword>
<feature type="domain" description="N-acetyltransferase" evidence="3">
    <location>
        <begin position="2"/>
        <end position="149"/>
    </location>
</feature>
<accession>A0A3B0XWZ7</accession>
<evidence type="ECO:0000313" key="4">
    <source>
        <dbReference type="EMBL" id="VAW72895.1"/>
    </source>
</evidence>
<dbReference type="InterPro" id="IPR050832">
    <property type="entry name" value="Bact_Acetyltransf"/>
</dbReference>
<name>A0A3B0XWZ7_9ZZZZ</name>
<dbReference type="PANTHER" id="PTHR43877:SF2">
    <property type="entry name" value="AMINOALKYLPHOSPHONATE N-ACETYLTRANSFERASE-RELATED"/>
    <property type="match status" value="1"/>
</dbReference>
<proteinExistence type="predicted"/>
<dbReference type="CDD" id="cd04301">
    <property type="entry name" value="NAT_SF"/>
    <property type="match status" value="1"/>
</dbReference>
<protein>
    <recommendedName>
        <fullName evidence="3">N-acetyltransferase domain-containing protein</fullName>
    </recommendedName>
</protein>
<dbReference type="GO" id="GO:0016747">
    <property type="term" value="F:acyltransferase activity, transferring groups other than amino-acyl groups"/>
    <property type="evidence" value="ECO:0007669"/>
    <property type="project" value="InterPro"/>
</dbReference>
<dbReference type="PROSITE" id="PS51186">
    <property type="entry name" value="GNAT"/>
    <property type="match status" value="1"/>
</dbReference>
<dbReference type="Pfam" id="PF00583">
    <property type="entry name" value="Acetyltransf_1"/>
    <property type="match status" value="1"/>
</dbReference>
<gene>
    <name evidence="4" type="ORF">MNBD_GAMMA15-402</name>
</gene>
<dbReference type="AlphaFoldDB" id="A0A3B0XWZ7"/>
<dbReference type="Gene3D" id="3.40.630.30">
    <property type="match status" value="1"/>
</dbReference>
<sequence>MTTVRHYKTQDEKEFRNIAAENYVEQEKGNEADISAPSALQAYLEHVIEIQTSGKGLILVAEQENRLVGFVCLQFENDYVFMSDLYVIPESRNQGIGSMLTEQLEEQASVKGATHIALKVEAGKTNAKSFYKNKHYQEKFVVMSKTLNG</sequence>
<organism evidence="4">
    <name type="scientific">hydrothermal vent metagenome</name>
    <dbReference type="NCBI Taxonomy" id="652676"/>
    <lineage>
        <taxon>unclassified sequences</taxon>
        <taxon>metagenomes</taxon>
        <taxon>ecological metagenomes</taxon>
    </lineage>
</organism>
<dbReference type="SUPFAM" id="SSF55729">
    <property type="entry name" value="Acyl-CoA N-acyltransferases (Nat)"/>
    <property type="match status" value="1"/>
</dbReference>